<reference evidence="2 3" key="2">
    <citation type="submission" date="2007-09" db="EMBL/GenBank/DDBJ databases">
        <title>Draft genome sequence of Clostridium bolteae (ATCC BAA-613).</title>
        <authorList>
            <person name="Sudarsanam P."/>
            <person name="Ley R."/>
            <person name="Guruge J."/>
            <person name="Turnbaugh P.J."/>
            <person name="Mahowald M."/>
            <person name="Liep D."/>
            <person name="Gordon J."/>
        </authorList>
    </citation>
    <scope>NUCLEOTIDE SEQUENCE [LARGE SCALE GENOMIC DNA]</scope>
    <source>
        <strain evidence="3">ATCC BAA-613 / DSM 15670 / CCUG 46953 / JCM 12243 / WAL 16351</strain>
    </source>
</reference>
<dbReference type="PaxDb" id="411902-CLOBOL_05696"/>
<gene>
    <name evidence="2" type="ORF">CLOBOL_05696</name>
</gene>
<comment type="caution">
    <text evidence="2">The sequence shown here is derived from an EMBL/GenBank/DDBJ whole genome shotgun (WGS) entry which is preliminary data.</text>
</comment>
<dbReference type="EMBL" id="ABCC02000042">
    <property type="protein sequence ID" value="EDP14089.1"/>
    <property type="molecule type" value="Genomic_DNA"/>
</dbReference>
<feature type="region of interest" description="Disordered" evidence="1">
    <location>
        <begin position="269"/>
        <end position="387"/>
    </location>
</feature>
<accession>A8S0J9</accession>
<dbReference type="eggNOG" id="ENOG5032TDH">
    <property type="taxonomic scope" value="Bacteria"/>
</dbReference>
<feature type="compositionally biased region" description="Basic and acidic residues" evidence="1">
    <location>
        <begin position="275"/>
        <end position="323"/>
    </location>
</feature>
<evidence type="ECO:0000313" key="3">
    <source>
        <dbReference type="Proteomes" id="UP000005396"/>
    </source>
</evidence>
<proteinExistence type="predicted"/>
<feature type="compositionally biased region" description="Low complexity" evidence="1">
    <location>
        <begin position="324"/>
        <end position="340"/>
    </location>
</feature>
<dbReference type="AlphaFoldDB" id="A8S0J9"/>
<protein>
    <submittedName>
        <fullName evidence="2">Uncharacterized protein</fullName>
    </submittedName>
</protein>
<dbReference type="HOGENOM" id="CLU_590129_0_0_9"/>
<sequence length="463" mass="53309">MDEVNKSGTYASYETYKEAFDAEVKRTELGFVRIGYMLRVATDTDILKESGYATMEEFAWNEYRLDRSQTSRFMNINKRFSVDGYSDQLPERFQGYGVAKLGEMLTLPAEVIEILSPKLTRPDIQKIKKEIQEEKNVTDLEVMMEEPDEAQEAMESNLGRFMHQYIHDNPKSLQGFCEAVKMDGEHMTGYLMDLLAPSGYAVQMARIPGTGKMMLTISGKSQPIILMNVRTNDKEEFAWNDLQGILHRLITEETAEDCWNALYEEPYPPAEEEKEAQRQRKAEAERKAEEKRKEQEAKEREKARQAEAQRIQKDKEHQEREAAAQKQAVAPVQPETQAAPEPKEEPQEEPKEAPKEELAQEPQEPGTFPMPEPQEDTPNSPQEAVQMEVEDYPGVVPEKYITCHDGTQVIKPMESLRDEGCRLADEVTQWMRTGTMEYARETQRNIARLGEIIKEMLQDEECD</sequence>
<feature type="compositionally biased region" description="Basic and acidic residues" evidence="1">
    <location>
        <begin position="341"/>
        <end position="358"/>
    </location>
</feature>
<name>A8S0J9_ENTBW</name>
<evidence type="ECO:0000256" key="1">
    <source>
        <dbReference type="SAM" id="MobiDB-lite"/>
    </source>
</evidence>
<dbReference type="Proteomes" id="UP000005396">
    <property type="component" value="Unassembled WGS sequence"/>
</dbReference>
<dbReference type="RefSeq" id="WP_002578646.1">
    <property type="nucleotide sequence ID" value="NZ_DS480697.1"/>
</dbReference>
<organism evidence="2 3">
    <name type="scientific">Enterocloster bolteae (strain ATCC BAA-613 / DSM 15670 / CCUG 46953 / JCM 12243 / WAL 16351)</name>
    <name type="common">Clostridium bolteae</name>
    <dbReference type="NCBI Taxonomy" id="411902"/>
    <lineage>
        <taxon>Bacteria</taxon>
        <taxon>Bacillati</taxon>
        <taxon>Bacillota</taxon>
        <taxon>Clostridia</taxon>
        <taxon>Lachnospirales</taxon>
        <taxon>Lachnospiraceae</taxon>
        <taxon>Enterocloster</taxon>
    </lineage>
</organism>
<evidence type="ECO:0000313" key="2">
    <source>
        <dbReference type="EMBL" id="EDP14089.1"/>
    </source>
</evidence>
<reference evidence="2 3" key="1">
    <citation type="submission" date="2007-08" db="EMBL/GenBank/DDBJ databases">
        <authorList>
            <person name="Fulton L."/>
            <person name="Clifton S."/>
            <person name="Fulton B."/>
            <person name="Xu J."/>
            <person name="Minx P."/>
            <person name="Pepin K.H."/>
            <person name="Johnson M."/>
            <person name="Thiruvilangam P."/>
            <person name="Bhonagiri V."/>
            <person name="Nash W.E."/>
            <person name="Mardis E.R."/>
            <person name="Wilson R.K."/>
        </authorList>
    </citation>
    <scope>NUCLEOTIDE SEQUENCE [LARGE SCALE GENOMIC DNA]</scope>
    <source>
        <strain evidence="3">ATCC BAA-613 / DSM 15670 / CCUG 46953 / JCM 12243 / WAL 16351</strain>
    </source>
</reference>